<protein>
    <submittedName>
        <fullName evidence="2">Uncharacterized protein</fullName>
    </submittedName>
</protein>
<feature type="region of interest" description="Disordered" evidence="1">
    <location>
        <begin position="110"/>
        <end position="154"/>
    </location>
</feature>
<gene>
    <name evidence="2" type="ORF">PVLDE_0701470</name>
</gene>
<feature type="compositionally biased region" description="Basic and acidic residues" evidence="1">
    <location>
        <begin position="210"/>
        <end position="227"/>
    </location>
</feature>
<evidence type="ECO:0000256" key="1">
    <source>
        <dbReference type="SAM" id="MobiDB-lite"/>
    </source>
</evidence>
<proteinExistence type="predicted"/>
<dbReference type="AlphaFoldDB" id="A0A6V7S1R5"/>
<sequence length="388" mass="45805">MMSLPQLTNEQPKKLSNNKSNLEDYAIKCYNIPENINETIFEYLCELLDDKSYEIKKIIKPINQETCSSYPWKIICNDKLASFLLKKKKIFIYDDSEKNNKIYVKISSNEEDKETNNVSDNDLNNSCSEKEKNENSEKNENIKEDITHSEQNDNVEIKRNKKVILFDGGDDENVKGPMKRCEHSNIWYCKYNNKCEESDSSECFSDCSSDSKSDYTMDEKNKNKKFSDNNSESSEYSNNSDRESENNERNFNKNRGRTKYSQGNSSENESAKNSIYNQSNEQSKENIKKYIEECMKEGEKKNKKKYKWENISKEIIKDIPIGRLTNEEYEFLEKINMKYSKKFSRMSDNDNGSDKKKSKKFYIYFYEGNNDEIIQDIREEDINKNIIL</sequence>
<reference evidence="2 3" key="1">
    <citation type="submission" date="2020-08" db="EMBL/GenBank/DDBJ databases">
        <authorList>
            <person name="Ramaprasad A."/>
        </authorList>
    </citation>
    <scope>NUCLEOTIDE SEQUENCE [LARGE SCALE GENOMIC DNA]</scope>
</reference>
<accession>A0A6V7S1R5</accession>
<feature type="compositionally biased region" description="Basic and acidic residues" evidence="1">
    <location>
        <begin position="240"/>
        <end position="251"/>
    </location>
</feature>
<evidence type="ECO:0000313" key="3">
    <source>
        <dbReference type="Proteomes" id="UP000515308"/>
    </source>
</evidence>
<feature type="region of interest" description="Disordered" evidence="1">
    <location>
        <begin position="210"/>
        <end position="282"/>
    </location>
</feature>
<dbReference type="EMBL" id="LR865369">
    <property type="protein sequence ID" value="CAD2089105.1"/>
    <property type="molecule type" value="Genomic_DNA"/>
</dbReference>
<feature type="compositionally biased region" description="Low complexity" evidence="1">
    <location>
        <begin position="228"/>
        <end position="239"/>
    </location>
</feature>
<organism evidence="2 3">
    <name type="scientific">Plasmodium vinckei lentum</name>
    <dbReference type="NCBI Taxonomy" id="138297"/>
    <lineage>
        <taxon>Eukaryota</taxon>
        <taxon>Sar</taxon>
        <taxon>Alveolata</taxon>
        <taxon>Apicomplexa</taxon>
        <taxon>Aconoidasida</taxon>
        <taxon>Haemosporida</taxon>
        <taxon>Plasmodiidae</taxon>
        <taxon>Plasmodium</taxon>
        <taxon>Plasmodium (Vinckeia)</taxon>
    </lineage>
</organism>
<evidence type="ECO:0000313" key="2">
    <source>
        <dbReference type="EMBL" id="CAD2089105.1"/>
    </source>
</evidence>
<dbReference type="Proteomes" id="UP000515308">
    <property type="component" value="Chromosome PVLDE_07"/>
</dbReference>
<name>A0A6V7S1R5_PLAVN</name>
<feature type="compositionally biased region" description="Polar residues" evidence="1">
    <location>
        <begin position="259"/>
        <end position="281"/>
    </location>
</feature>
<feature type="compositionally biased region" description="Basic and acidic residues" evidence="1">
    <location>
        <begin position="128"/>
        <end position="154"/>
    </location>
</feature>